<evidence type="ECO:0000313" key="2">
    <source>
        <dbReference type="EMBL" id="KAK8891605.1"/>
    </source>
</evidence>
<accession>A0ABR2KNR0</accession>
<feature type="coiled-coil region" evidence="1">
    <location>
        <begin position="28"/>
        <end position="69"/>
    </location>
</feature>
<proteinExistence type="predicted"/>
<keyword evidence="3" id="KW-1185">Reference proteome</keyword>
<reference evidence="2 3" key="1">
    <citation type="submission" date="2024-04" db="EMBL/GenBank/DDBJ databases">
        <title>Tritrichomonas musculus Genome.</title>
        <authorList>
            <person name="Alves-Ferreira E."/>
            <person name="Grigg M."/>
            <person name="Lorenzi H."/>
            <person name="Galac M."/>
        </authorList>
    </citation>
    <scope>NUCLEOTIDE SEQUENCE [LARGE SCALE GENOMIC DNA]</scope>
    <source>
        <strain evidence="2 3">EAF2021</strain>
    </source>
</reference>
<dbReference type="EMBL" id="JAPFFF010000004">
    <property type="protein sequence ID" value="KAK8891605.1"/>
    <property type="molecule type" value="Genomic_DNA"/>
</dbReference>
<comment type="caution">
    <text evidence="2">The sequence shown here is derived from an EMBL/GenBank/DDBJ whole genome shotgun (WGS) entry which is preliminary data.</text>
</comment>
<evidence type="ECO:0000256" key="1">
    <source>
        <dbReference type="SAM" id="Coils"/>
    </source>
</evidence>
<protein>
    <submittedName>
        <fullName evidence="2">Uncharacterized protein</fullName>
    </submittedName>
</protein>
<organism evidence="2 3">
    <name type="scientific">Tritrichomonas musculus</name>
    <dbReference type="NCBI Taxonomy" id="1915356"/>
    <lineage>
        <taxon>Eukaryota</taxon>
        <taxon>Metamonada</taxon>
        <taxon>Parabasalia</taxon>
        <taxon>Tritrichomonadida</taxon>
        <taxon>Tritrichomonadidae</taxon>
        <taxon>Tritrichomonas</taxon>
    </lineage>
</organism>
<sequence>MENPAEVKEIRNKLRMMKFPQDEIVSTVRRQQRAIHKQKLANETLRKEIVEYEKEITNLDHQLEQFKTNEELQKLNAQKKKGISINFL</sequence>
<dbReference type="Proteomes" id="UP001470230">
    <property type="component" value="Unassembled WGS sequence"/>
</dbReference>
<keyword evidence="1" id="KW-0175">Coiled coil</keyword>
<evidence type="ECO:0000313" key="3">
    <source>
        <dbReference type="Proteomes" id="UP001470230"/>
    </source>
</evidence>
<name>A0ABR2KNR0_9EUKA</name>
<gene>
    <name evidence="2" type="ORF">M9Y10_028818</name>
</gene>